<proteinExistence type="predicted"/>
<reference evidence="2 3" key="1">
    <citation type="submission" date="2019-04" db="EMBL/GenBank/DDBJ databases">
        <title>Isachenkonia alkalipeptolytica gen. nov. sp. nov. a new anaerobic, alkiliphilic organothrophic bacterium capable to reduce synthesized ferrihydrite isolated from a soda lake.</title>
        <authorList>
            <person name="Toshchakov S.V."/>
            <person name="Zavarzina D.G."/>
            <person name="Zhilina T.N."/>
            <person name="Kostrikina N.A."/>
            <person name="Kublanov I.V."/>
        </authorList>
    </citation>
    <scope>NUCLEOTIDE SEQUENCE [LARGE SCALE GENOMIC DNA]</scope>
    <source>
        <strain evidence="2 3">Z-1701</strain>
    </source>
</reference>
<dbReference type="Proteomes" id="UP000449710">
    <property type="component" value="Unassembled WGS sequence"/>
</dbReference>
<feature type="transmembrane region" description="Helical" evidence="1">
    <location>
        <begin position="130"/>
        <end position="150"/>
    </location>
</feature>
<feature type="transmembrane region" description="Helical" evidence="1">
    <location>
        <begin position="210"/>
        <end position="233"/>
    </location>
</feature>
<name>A0AA43XK77_9CLOT</name>
<feature type="transmembrane region" description="Helical" evidence="1">
    <location>
        <begin position="162"/>
        <end position="184"/>
    </location>
</feature>
<feature type="transmembrane region" description="Helical" evidence="1">
    <location>
        <begin position="239"/>
        <end position="259"/>
    </location>
</feature>
<dbReference type="EMBL" id="SUMG01000008">
    <property type="protein sequence ID" value="NBG88420.1"/>
    <property type="molecule type" value="Genomic_DNA"/>
</dbReference>
<organism evidence="2 3">
    <name type="scientific">Isachenkonia alkalipeptolytica</name>
    <dbReference type="NCBI Taxonomy" id="2565777"/>
    <lineage>
        <taxon>Bacteria</taxon>
        <taxon>Bacillati</taxon>
        <taxon>Bacillota</taxon>
        <taxon>Clostridia</taxon>
        <taxon>Eubacteriales</taxon>
        <taxon>Clostridiaceae</taxon>
        <taxon>Isachenkonia</taxon>
    </lineage>
</organism>
<keyword evidence="1" id="KW-0472">Membrane</keyword>
<dbReference type="RefSeq" id="WP_160720977.1">
    <property type="nucleotide sequence ID" value="NZ_SUMG01000008.1"/>
</dbReference>
<gene>
    <name evidence="2" type="ORF">ISALK_07885</name>
</gene>
<protein>
    <submittedName>
        <fullName evidence="2">DUF2812 domain-containing protein</fullName>
    </submittedName>
</protein>
<evidence type="ECO:0000313" key="2">
    <source>
        <dbReference type="EMBL" id="NBG88420.1"/>
    </source>
</evidence>
<keyword evidence="1" id="KW-0812">Transmembrane</keyword>
<comment type="caution">
    <text evidence="2">The sequence shown here is derived from an EMBL/GenBank/DDBJ whole genome shotgun (WGS) entry which is preliminary data.</text>
</comment>
<feature type="transmembrane region" description="Helical" evidence="1">
    <location>
        <begin position="271"/>
        <end position="293"/>
    </location>
</feature>
<dbReference type="AlphaFoldDB" id="A0AA43XK77"/>
<keyword evidence="3" id="KW-1185">Reference proteome</keyword>
<accession>A0AA43XK77</accession>
<sequence>MKSKEKRKRVAWNIFELDYKAMEVYLEDMALRGWMLKETNLFYATFERTDPKKVHFTVDVFEIPKYKGEKDPVEAKEYRDLCEAAGWNYIDGKGYLQFFYSEAEKPPKPIQTDLETEARIVSTSIWNRRVASVIVSILILTSLLFSHFPIGPENLMNNTNTLLALMLPLFWVYLIVVLVYLVLVRYQMQKKVDRQEIFESRNYGKARKRAWFLGVIPLFLGVSFAAGMLGDLLGGNQGIVIALVGTPVIILATHLASRWIQKDQQIKNDNLLYNGLTIVLLLLILILPPSMIIGEKGRGQGPLPEKYPLLSGGPWGDFEEEAAEEFRYYTQSSLLVPEYYEVRYPVNQQEGIYNYAYYRAISPGVAEYLYERLLDERGQDFREDHPINSLWDVERIGFIGSRNHVFILQDDKILQIRGNLDFRDEELIEDVERLFFRSSQQEGVIVTSP</sequence>
<dbReference type="Pfam" id="PF11193">
    <property type="entry name" value="DUF2812"/>
    <property type="match status" value="1"/>
</dbReference>
<evidence type="ECO:0000313" key="3">
    <source>
        <dbReference type="Proteomes" id="UP000449710"/>
    </source>
</evidence>
<evidence type="ECO:0000256" key="1">
    <source>
        <dbReference type="SAM" id="Phobius"/>
    </source>
</evidence>
<dbReference type="InterPro" id="IPR021359">
    <property type="entry name" value="DUF2812"/>
</dbReference>
<keyword evidence="1" id="KW-1133">Transmembrane helix</keyword>